<sequence length="189" mass="21922">MDVHKMIKKVRQRVRDGSSMQNGGIGLFCMENRLTRKQYSQFEYLAIKEEAVWLERQDRAVLSDTMTPLELRLTTGIPADIFYGYSQYPWWAIEADRMFGYANCVVGYGGRGEEQMYPCYCLKREGAGRYLNWHQKLQGPLAGWYAGIKCESCKGTGIILSRRPPHFVRRLRPEEATRLLELEKKARVA</sequence>
<gene>
    <name evidence="1" type="ORF">LCGC14_1017890</name>
</gene>
<comment type="caution">
    <text evidence="1">The sequence shown here is derived from an EMBL/GenBank/DDBJ whole genome shotgun (WGS) entry which is preliminary data.</text>
</comment>
<dbReference type="EMBL" id="LAZR01004046">
    <property type="protein sequence ID" value="KKN12302.1"/>
    <property type="molecule type" value="Genomic_DNA"/>
</dbReference>
<accession>A0A0F9NK22</accession>
<protein>
    <submittedName>
        <fullName evidence="1">Uncharacterized protein</fullName>
    </submittedName>
</protein>
<proteinExistence type="predicted"/>
<evidence type="ECO:0000313" key="1">
    <source>
        <dbReference type="EMBL" id="KKN12302.1"/>
    </source>
</evidence>
<name>A0A0F9NK22_9ZZZZ</name>
<dbReference type="AlphaFoldDB" id="A0A0F9NK22"/>
<reference evidence="1" key="1">
    <citation type="journal article" date="2015" name="Nature">
        <title>Complex archaea that bridge the gap between prokaryotes and eukaryotes.</title>
        <authorList>
            <person name="Spang A."/>
            <person name="Saw J.H."/>
            <person name="Jorgensen S.L."/>
            <person name="Zaremba-Niedzwiedzka K."/>
            <person name="Martijn J."/>
            <person name="Lind A.E."/>
            <person name="van Eijk R."/>
            <person name="Schleper C."/>
            <person name="Guy L."/>
            <person name="Ettema T.J."/>
        </authorList>
    </citation>
    <scope>NUCLEOTIDE SEQUENCE</scope>
</reference>
<organism evidence="1">
    <name type="scientific">marine sediment metagenome</name>
    <dbReference type="NCBI Taxonomy" id="412755"/>
    <lineage>
        <taxon>unclassified sequences</taxon>
        <taxon>metagenomes</taxon>
        <taxon>ecological metagenomes</taxon>
    </lineage>
</organism>